<evidence type="ECO:0000313" key="4">
    <source>
        <dbReference type="Proteomes" id="UP001347796"/>
    </source>
</evidence>
<name>A0AAN8K230_PATCE</name>
<evidence type="ECO:0000256" key="1">
    <source>
        <dbReference type="SAM" id="MobiDB-lite"/>
    </source>
</evidence>
<accession>A0AAN8K230</accession>
<gene>
    <name evidence="3" type="ORF">SNE40_002992</name>
</gene>
<evidence type="ECO:0000313" key="3">
    <source>
        <dbReference type="EMBL" id="KAK6191258.1"/>
    </source>
</evidence>
<organism evidence="3 4">
    <name type="scientific">Patella caerulea</name>
    <name type="common">Rayed Mediterranean limpet</name>
    <dbReference type="NCBI Taxonomy" id="87958"/>
    <lineage>
        <taxon>Eukaryota</taxon>
        <taxon>Metazoa</taxon>
        <taxon>Spiralia</taxon>
        <taxon>Lophotrochozoa</taxon>
        <taxon>Mollusca</taxon>
        <taxon>Gastropoda</taxon>
        <taxon>Patellogastropoda</taxon>
        <taxon>Patelloidea</taxon>
        <taxon>Patellidae</taxon>
        <taxon>Patella</taxon>
    </lineage>
</organism>
<feature type="region of interest" description="Disordered" evidence="1">
    <location>
        <begin position="86"/>
        <end position="110"/>
    </location>
</feature>
<reference evidence="3 4" key="1">
    <citation type="submission" date="2024-01" db="EMBL/GenBank/DDBJ databases">
        <title>The genome of the rayed Mediterranean limpet Patella caerulea (Linnaeus, 1758).</title>
        <authorList>
            <person name="Anh-Thu Weber A."/>
            <person name="Halstead-Nussloch G."/>
        </authorList>
    </citation>
    <scope>NUCLEOTIDE SEQUENCE [LARGE SCALE GENOMIC DNA]</scope>
    <source>
        <strain evidence="3">AATW-2023a</strain>
        <tissue evidence="3">Whole specimen</tissue>
    </source>
</reference>
<dbReference type="Proteomes" id="UP001347796">
    <property type="component" value="Unassembled WGS sequence"/>
</dbReference>
<comment type="caution">
    <text evidence="3">The sequence shown here is derived from an EMBL/GenBank/DDBJ whole genome shotgun (WGS) entry which is preliminary data.</text>
</comment>
<keyword evidence="2" id="KW-0732">Signal</keyword>
<keyword evidence="4" id="KW-1185">Reference proteome</keyword>
<evidence type="ECO:0008006" key="5">
    <source>
        <dbReference type="Google" id="ProtNLM"/>
    </source>
</evidence>
<feature type="signal peptide" evidence="2">
    <location>
        <begin position="1"/>
        <end position="28"/>
    </location>
</feature>
<evidence type="ECO:0000256" key="2">
    <source>
        <dbReference type="SAM" id="SignalP"/>
    </source>
</evidence>
<dbReference type="EMBL" id="JAZGQO010000002">
    <property type="protein sequence ID" value="KAK6191258.1"/>
    <property type="molecule type" value="Genomic_DNA"/>
</dbReference>
<protein>
    <recommendedName>
        <fullName evidence="5">Secreted protein</fullName>
    </recommendedName>
</protein>
<dbReference type="AlphaFoldDB" id="A0AAN8K230"/>
<feature type="chain" id="PRO_5042929957" description="Secreted protein" evidence="2">
    <location>
        <begin position="29"/>
        <end position="110"/>
    </location>
</feature>
<sequence>MRTKCQKNKVNFWICLHNIFTFANCIFAGKPNDDENVFVDVDDNCDSDNATETQICGRGCRVRTHGWGIRVQIRVVAKQTSHLNPIQVTVPPRGHGHKPDQWYLDRNQQR</sequence>
<proteinExistence type="predicted"/>